<dbReference type="EMBL" id="JBHLUH010000052">
    <property type="protein sequence ID" value="MFC0530934.1"/>
    <property type="molecule type" value="Genomic_DNA"/>
</dbReference>
<evidence type="ECO:0000313" key="9">
    <source>
        <dbReference type="EMBL" id="MFC0530934.1"/>
    </source>
</evidence>
<feature type="region of interest" description="Disordered" evidence="6">
    <location>
        <begin position="112"/>
        <end position="193"/>
    </location>
</feature>
<dbReference type="Proteomes" id="UP001589867">
    <property type="component" value="Unassembled WGS sequence"/>
</dbReference>
<keyword evidence="2" id="KW-0645">Protease</keyword>
<comment type="caution">
    <text evidence="5">Lacks conserved residue(s) required for the propagation of feature annotation.</text>
</comment>
<evidence type="ECO:0000256" key="1">
    <source>
        <dbReference type="ARBA" id="ARBA00011073"/>
    </source>
</evidence>
<proteinExistence type="inferred from homology"/>
<name>A0ABV6M8N3_9ACTN</name>
<dbReference type="Gene3D" id="3.40.50.200">
    <property type="entry name" value="Peptidase S8/S53 domain"/>
    <property type="match status" value="1"/>
</dbReference>
<evidence type="ECO:0000256" key="7">
    <source>
        <dbReference type="SAM" id="Phobius"/>
    </source>
</evidence>
<dbReference type="PANTHER" id="PTHR43806:SF11">
    <property type="entry name" value="CEREVISIN-RELATED"/>
    <property type="match status" value="1"/>
</dbReference>
<keyword evidence="7" id="KW-0812">Transmembrane</keyword>
<accession>A0ABV6M8N3</accession>
<keyword evidence="3" id="KW-0378">Hydrolase</keyword>
<evidence type="ECO:0000256" key="3">
    <source>
        <dbReference type="ARBA" id="ARBA00022801"/>
    </source>
</evidence>
<evidence type="ECO:0000259" key="8">
    <source>
        <dbReference type="Pfam" id="PF00082"/>
    </source>
</evidence>
<evidence type="ECO:0000256" key="2">
    <source>
        <dbReference type="ARBA" id="ARBA00022670"/>
    </source>
</evidence>
<feature type="compositionally biased region" description="Low complexity" evidence="6">
    <location>
        <begin position="117"/>
        <end position="139"/>
    </location>
</feature>
<dbReference type="PRINTS" id="PR00723">
    <property type="entry name" value="SUBTILISIN"/>
</dbReference>
<gene>
    <name evidence="9" type="ORF">ACFFIA_25145</name>
</gene>
<organism evidence="9 10">
    <name type="scientific">Phytohabitans kaempferiae</name>
    <dbReference type="NCBI Taxonomy" id="1620943"/>
    <lineage>
        <taxon>Bacteria</taxon>
        <taxon>Bacillati</taxon>
        <taxon>Actinomycetota</taxon>
        <taxon>Actinomycetes</taxon>
        <taxon>Micromonosporales</taxon>
        <taxon>Micromonosporaceae</taxon>
    </lineage>
</organism>
<reference evidence="9 10" key="1">
    <citation type="submission" date="2024-09" db="EMBL/GenBank/DDBJ databases">
        <authorList>
            <person name="Sun Q."/>
            <person name="Mori K."/>
        </authorList>
    </citation>
    <scope>NUCLEOTIDE SEQUENCE [LARGE SCALE GENOMIC DNA]</scope>
    <source>
        <strain evidence="9 10">TBRC 3947</strain>
    </source>
</reference>
<dbReference type="SUPFAM" id="SSF52743">
    <property type="entry name" value="Subtilisin-like"/>
    <property type="match status" value="1"/>
</dbReference>
<feature type="domain" description="Peptidase S8/S53" evidence="8">
    <location>
        <begin position="214"/>
        <end position="458"/>
    </location>
</feature>
<dbReference type="PROSITE" id="PS51892">
    <property type="entry name" value="SUBTILASE"/>
    <property type="match status" value="1"/>
</dbReference>
<dbReference type="Pfam" id="PF00082">
    <property type="entry name" value="Peptidase_S8"/>
    <property type="match status" value="1"/>
</dbReference>
<comment type="caution">
    <text evidence="9">The sequence shown here is derived from an EMBL/GenBank/DDBJ whole genome shotgun (WGS) entry which is preliminary data.</text>
</comment>
<dbReference type="InterPro" id="IPR050131">
    <property type="entry name" value="Peptidase_S8_subtilisin-like"/>
</dbReference>
<keyword evidence="10" id="KW-1185">Reference proteome</keyword>
<dbReference type="InterPro" id="IPR036852">
    <property type="entry name" value="Peptidase_S8/S53_dom_sf"/>
</dbReference>
<sequence>MKSVQNAKASRHAGRIAATIAAILLASVVGAVPARADERVAYYTVASSHQGRPENLRDIAARLLGDSARATEIYNLNAGRRQPDGHALSDPDSLRAGWHLVLPWDAAGSGVRHGVLPTEAPAPTNSTTTTTPTAPAASPDRSEPSRPGGVAPSRDASERPALDGLPPSPGQVPTTPPSPPTEQGECVTTTAASGSSDWAMARIAADLAWPHSRGHGQLVAIVDSGVDGRSEQLSGRVAIGANIVTGDGRGDSDCLGTGTAMAGLVAAEAAADDTFAGVAPEAVVMPVQLAVDQTTAEPAVQAAAIEVAVSAGATVIALGAYADATAESVADAIRTALSHDVVVVAAAPVRDKSAGEVEPPDEVIVVGGIGVDGMTAQDYLPAAVDVVAPGVNVSSIGVGGTGTFTGSGTELAVALVAGVAALVRSAHPGLTTAQVAHRVAVTSDKMGDVQPDPRYGYGMVNPEAAVVRELPEEVTAISDNGSPGAAADTGAVRFVFLITLLAALVLSGLLIARLRRAMRQADDTGDGLDAQWPQGRPPDPVAGHDHRGGSTEVIAHG</sequence>
<feature type="compositionally biased region" description="Pro residues" evidence="6">
    <location>
        <begin position="166"/>
        <end position="180"/>
    </location>
</feature>
<evidence type="ECO:0000256" key="5">
    <source>
        <dbReference type="PROSITE-ProRule" id="PRU01240"/>
    </source>
</evidence>
<keyword evidence="7" id="KW-0472">Membrane</keyword>
<dbReference type="PANTHER" id="PTHR43806">
    <property type="entry name" value="PEPTIDASE S8"/>
    <property type="match status" value="1"/>
</dbReference>
<keyword evidence="4" id="KW-0720">Serine protease</keyword>
<feature type="transmembrane region" description="Helical" evidence="7">
    <location>
        <begin position="491"/>
        <end position="512"/>
    </location>
</feature>
<evidence type="ECO:0000256" key="6">
    <source>
        <dbReference type="SAM" id="MobiDB-lite"/>
    </source>
</evidence>
<evidence type="ECO:0000313" key="10">
    <source>
        <dbReference type="Proteomes" id="UP001589867"/>
    </source>
</evidence>
<feature type="region of interest" description="Disordered" evidence="6">
    <location>
        <begin position="523"/>
        <end position="557"/>
    </location>
</feature>
<keyword evidence="7" id="KW-1133">Transmembrane helix</keyword>
<protein>
    <submittedName>
        <fullName evidence="9">S8 family serine peptidase</fullName>
    </submittedName>
</protein>
<evidence type="ECO:0000256" key="4">
    <source>
        <dbReference type="ARBA" id="ARBA00022825"/>
    </source>
</evidence>
<comment type="similarity">
    <text evidence="1 5">Belongs to the peptidase S8 family.</text>
</comment>
<dbReference type="RefSeq" id="WP_377254452.1">
    <property type="nucleotide sequence ID" value="NZ_JBHLUH010000052.1"/>
</dbReference>
<dbReference type="InterPro" id="IPR000209">
    <property type="entry name" value="Peptidase_S8/S53_dom"/>
</dbReference>
<dbReference type="InterPro" id="IPR015500">
    <property type="entry name" value="Peptidase_S8_subtilisin-rel"/>
</dbReference>